<gene>
    <name evidence="2" type="ORF">F8566_13345</name>
</gene>
<keyword evidence="3" id="KW-1185">Reference proteome</keyword>
<dbReference type="SUPFAM" id="SSF51679">
    <property type="entry name" value="Bacterial luciferase-like"/>
    <property type="match status" value="1"/>
</dbReference>
<accession>A0A6H9Z7E8</accession>
<sequence length="319" mass="34826">MLTAMHGGAVTLAEAYPGRVILGLGGAGGDRPLTRLQDYLDEMDKAASRILPDVRYPRVLAALGPRAHRLARERAEGVHPFMQPVEHTEVARKALGPEGLLIPHQTLVLGTNATSSRGQMRALLAQGMRNIETPYTRNYRRLGYGDDDLADDRSDRLIDATLAWGDEKAIATRLHEHLEAGADHVLLHPLAPDLKSTVDQLERLAPQLNQQGHAHHRPDWSRAARSGLMASSAVARAGQIDIVTVRPSTCHSAGRSRKSLRPAAEATAYHSAHRPVRPVMRPKSCDGIASGPVSELPRWSASRQGSTPSRRNAFFVRDL</sequence>
<comment type="caution">
    <text evidence="2">The sequence shown here is derived from an EMBL/GenBank/DDBJ whole genome shotgun (WGS) entry which is preliminary data.</text>
</comment>
<evidence type="ECO:0000313" key="3">
    <source>
        <dbReference type="Proteomes" id="UP000468735"/>
    </source>
</evidence>
<dbReference type="Proteomes" id="UP000468735">
    <property type="component" value="Unassembled WGS sequence"/>
</dbReference>
<dbReference type="RefSeq" id="WP_151560494.1">
    <property type="nucleotide sequence ID" value="NZ_WBMT01000005.1"/>
</dbReference>
<name>A0A6H9Z7E8_9ACTN</name>
<dbReference type="InterPro" id="IPR036661">
    <property type="entry name" value="Luciferase-like_sf"/>
</dbReference>
<dbReference type="GO" id="GO:0016705">
    <property type="term" value="F:oxidoreductase activity, acting on paired donors, with incorporation or reduction of molecular oxygen"/>
    <property type="evidence" value="ECO:0007669"/>
    <property type="project" value="InterPro"/>
</dbReference>
<evidence type="ECO:0000313" key="2">
    <source>
        <dbReference type="EMBL" id="KAB2349725.1"/>
    </source>
</evidence>
<reference evidence="2 3" key="1">
    <citation type="submission" date="2019-09" db="EMBL/GenBank/DDBJ databases">
        <title>Actinomadura physcomitrii sp. nov., a novel actinomycete isolated from moss [Physcomitrium sphaericum (Ludw) Fuernr].</title>
        <authorList>
            <person name="Zhuang X."/>
            <person name="Liu C."/>
        </authorList>
    </citation>
    <scope>NUCLEOTIDE SEQUENCE [LARGE SCALE GENOMIC DNA]</scope>
    <source>
        <strain evidence="2 3">HMC1</strain>
    </source>
</reference>
<dbReference type="AlphaFoldDB" id="A0A6H9Z7E8"/>
<dbReference type="EMBL" id="WBMT01000005">
    <property type="protein sequence ID" value="KAB2349725.1"/>
    <property type="molecule type" value="Genomic_DNA"/>
</dbReference>
<dbReference type="Gene3D" id="3.20.20.30">
    <property type="entry name" value="Luciferase-like domain"/>
    <property type="match status" value="1"/>
</dbReference>
<organism evidence="2 3">
    <name type="scientific">Actinomadura rudentiformis</name>
    <dbReference type="NCBI Taxonomy" id="359158"/>
    <lineage>
        <taxon>Bacteria</taxon>
        <taxon>Bacillati</taxon>
        <taxon>Actinomycetota</taxon>
        <taxon>Actinomycetes</taxon>
        <taxon>Streptosporangiales</taxon>
        <taxon>Thermomonosporaceae</taxon>
        <taxon>Actinomadura</taxon>
    </lineage>
</organism>
<protein>
    <submittedName>
        <fullName evidence="2">LLM class flavin-dependent oxidoreductase</fullName>
    </submittedName>
</protein>
<proteinExistence type="predicted"/>
<dbReference type="OrthoDB" id="4760590at2"/>
<feature type="compositionally biased region" description="Polar residues" evidence="1">
    <location>
        <begin position="301"/>
        <end position="310"/>
    </location>
</feature>
<evidence type="ECO:0000256" key="1">
    <source>
        <dbReference type="SAM" id="MobiDB-lite"/>
    </source>
</evidence>
<feature type="region of interest" description="Disordered" evidence="1">
    <location>
        <begin position="251"/>
        <end position="319"/>
    </location>
</feature>